<dbReference type="Gene3D" id="2.40.10.170">
    <property type="match status" value="1"/>
</dbReference>
<dbReference type="SMART" id="SM00487">
    <property type="entry name" value="DEXDc"/>
    <property type="match status" value="1"/>
</dbReference>
<dbReference type="GO" id="GO:0005524">
    <property type="term" value="F:ATP binding"/>
    <property type="evidence" value="ECO:0007669"/>
    <property type="project" value="UniProtKB-UniRule"/>
</dbReference>
<dbReference type="EMBL" id="FNFL01000010">
    <property type="protein sequence ID" value="SDK60324.1"/>
    <property type="molecule type" value="Genomic_DNA"/>
</dbReference>
<comment type="similarity">
    <text evidence="11 13">In the C-terminal section; belongs to the helicase family. RecG subfamily.</text>
</comment>
<dbReference type="GO" id="GO:0003684">
    <property type="term" value="F:damaged DNA binding"/>
    <property type="evidence" value="ECO:0007669"/>
    <property type="project" value="InterPro"/>
</dbReference>
<evidence type="ECO:0000256" key="4">
    <source>
        <dbReference type="ARBA" id="ARBA00022763"/>
    </source>
</evidence>
<dbReference type="InterPro" id="IPR001650">
    <property type="entry name" value="Helicase_C-like"/>
</dbReference>
<evidence type="ECO:0000256" key="7">
    <source>
        <dbReference type="ARBA" id="ARBA00022840"/>
    </source>
</evidence>
<dbReference type="PROSITE" id="PS51192">
    <property type="entry name" value="HELICASE_ATP_BIND_1"/>
    <property type="match status" value="1"/>
</dbReference>
<organism evidence="16 17">
    <name type="scientific">Sediminibacillus albus</name>
    <dbReference type="NCBI Taxonomy" id="407036"/>
    <lineage>
        <taxon>Bacteria</taxon>
        <taxon>Bacillati</taxon>
        <taxon>Bacillota</taxon>
        <taxon>Bacilli</taxon>
        <taxon>Bacillales</taxon>
        <taxon>Bacillaceae</taxon>
        <taxon>Sediminibacillus</taxon>
    </lineage>
</organism>
<dbReference type="NCBIfam" id="TIGR00580">
    <property type="entry name" value="mfd"/>
    <property type="match status" value="1"/>
</dbReference>
<dbReference type="AlphaFoldDB" id="A0A1G9D988"/>
<dbReference type="InterPro" id="IPR005118">
    <property type="entry name" value="TRCF_C"/>
</dbReference>
<evidence type="ECO:0000256" key="3">
    <source>
        <dbReference type="ARBA" id="ARBA00022741"/>
    </source>
</evidence>
<dbReference type="InterPro" id="IPR047112">
    <property type="entry name" value="RecG/Mfd"/>
</dbReference>
<dbReference type="Pfam" id="PF00271">
    <property type="entry name" value="Helicase_C"/>
    <property type="match status" value="1"/>
</dbReference>
<keyword evidence="5 13" id="KW-0378">Hydrolase</keyword>
<dbReference type="InterPro" id="IPR014001">
    <property type="entry name" value="Helicase_ATP-bd"/>
</dbReference>
<comment type="similarity">
    <text evidence="10 13">In the N-terminal section; belongs to the UvrB family.</text>
</comment>
<dbReference type="FunFam" id="3.40.50.300:FF:000546">
    <property type="entry name" value="Transcription-repair-coupling factor"/>
    <property type="match status" value="1"/>
</dbReference>
<feature type="domain" description="Helicase C-terminal" evidence="15">
    <location>
        <begin position="849"/>
        <end position="1003"/>
    </location>
</feature>
<evidence type="ECO:0000256" key="1">
    <source>
        <dbReference type="ARBA" id="ARBA00004496"/>
    </source>
</evidence>
<dbReference type="GO" id="GO:0005737">
    <property type="term" value="C:cytoplasm"/>
    <property type="evidence" value="ECO:0007669"/>
    <property type="project" value="UniProtKB-SubCell"/>
</dbReference>
<dbReference type="SUPFAM" id="SSF52540">
    <property type="entry name" value="P-loop containing nucleoside triphosphate hydrolases"/>
    <property type="match status" value="4"/>
</dbReference>
<keyword evidence="17" id="KW-1185">Reference proteome</keyword>
<dbReference type="EC" id="3.6.4.-" evidence="13"/>
<dbReference type="InterPro" id="IPR048635">
    <property type="entry name" value="MFD_D3"/>
</dbReference>
<dbReference type="GO" id="GO:0006355">
    <property type="term" value="P:regulation of DNA-templated transcription"/>
    <property type="evidence" value="ECO:0007669"/>
    <property type="project" value="UniProtKB-UniRule"/>
</dbReference>
<dbReference type="Pfam" id="PF17757">
    <property type="entry name" value="UvrB_inter"/>
    <property type="match status" value="1"/>
</dbReference>
<keyword evidence="7 13" id="KW-0067">ATP-binding</keyword>
<dbReference type="Pfam" id="PF02559">
    <property type="entry name" value="CarD_TRCF_RID"/>
    <property type="match status" value="1"/>
</dbReference>
<reference evidence="16 17" key="1">
    <citation type="submission" date="2016-10" db="EMBL/GenBank/DDBJ databases">
        <authorList>
            <person name="de Groot N.N."/>
        </authorList>
    </citation>
    <scope>NUCLEOTIDE SEQUENCE [LARGE SCALE GENOMIC DNA]</scope>
    <source>
        <strain evidence="16 17">CGMCC 1.6502</strain>
    </source>
</reference>
<comment type="function">
    <text evidence="13">Couples transcription and DNA repair by recognizing RNA polymerase (RNAP) stalled at DNA lesions. Mediates ATP-dependent release of RNAP and its truncated transcript from the DNA, and recruitment of nucleotide excision repair machinery to the damaged site.</text>
</comment>
<dbReference type="Pfam" id="PF00270">
    <property type="entry name" value="DEAD"/>
    <property type="match status" value="1"/>
</dbReference>
<sequence>MVGSQGIFVLIPIIYKSIALKERILGGGTMQGIKHYLKSQDDIKSILSGVEAGLKEQLVSGLTGSARSLLASLISESVNKPILLVTHQLMQAQQLYEDLMEISDKDNVHLYPVNELIASEIAIASPELKSQRIDALNKWMAKDSGILIAPVAALKRILPPASYWTKYQLEFRLEKEIDIDKYLSALIEMGYERVDMVSTPGEISLRGGIIDLYPLTEANPIRVELFDDEVDSIRYFDAESQRSLEKIDNVTIGPATELLLTPSDITSGARILEEELANSLQKLKKTEDKEKLAAVVNHDLDRLRQQERFQEMNKYIGYFYQEPGSLLDYLPEHGLVILDEMSRIQETANRLDEEEADWHHSLLEGSQIVRNISISFDWHQIWAKMKQPRLYMSVFLRHIPNTNPQNLVNMSCRAMQQFHGQMNLLKNEITRWQKNDFSIIIFAPNEQRAEKIQAVLADYDMEANRGPSNIELPVAKPTIIIDNISGGFELPIHKVAILTESELFKKRTSRPKRKQKISNAERIKNYQELKVGDYVVHANHGIGRYLGIETLEVNGLHKDFMLLKYMGDDKLFVPIDQIDLVQKYVGSEGKEPKLYKLGGSEWKKVKSKVQSSVEDIADDLIKLYAEREATKGHAFSEDTLMQREFEDAFPYQETEDQLRCIDEIKKDMERPQPMDRLLCGDVGYGKTEVAIRAAFKAIAEGKQVAILVPTTILAQQHYETIMERFQGHAVNIGLLSRFRTRKQQKETLDGLKKGLVDIVIGTHRLLSKDVEYKSIGLLIVDEEQRFGVKHKEKIKQLKTNVDVLTLTATPIPRTLHMSMLGVRDLSVIETPPENRFPIQTYVLEYNPVFLREAIEREMSRGGQVFFLYNRVENIERMAEEISALVDDARVAFAHGQMNESELENVMFSFLEGEFDVLVSTTIIETGVDIPNVNTLIVYDADKMGLSQLYQLRGRVGRSNRVAYSYFTYQPDKVLTEVAEKRLQAIKEFTELGSGFKIAMRDLSIRGAGNLLGSQQHGFIDSVGFDMYSQMLKEAIDAKKAGKTIEEAKPFEVELDLDLDAYIPDSYINDEKQKIDMYKRFQAISSQEDIYDLKEEIIDRFGDYPIEVENLFHVAGIKINARQQRVEAVSEKRNKIEILVEEDTSQHIDGAKLFEFASSYGRMVQLGTENRNLKMVLQWDKQNKLRRYEIVEELIQGLKHTKRD</sequence>
<dbReference type="GO" id="GO:0003678">
    <property type="term" value="F:DNA helicase activity"/>
    <property type="evidence" value="ECO:0007669"/>
    <property type="project" value="TreeGrafter"/>
</dbReference>
<keyword evidence="8 13" id="KW-0238">DNA-binding</keyword>
<dbReference type="InterPro" id="IPR037235">
    <property type="entry name" value="TRCF-like_C_D7"/>
</dbReference>
<evidence type="ECO:0000256" key="10">
    <source>
        <dbReference type="ARBA" id="ARBA00061104"/>
    </source>
</evidence>
<keyword evidence="9 13" id="KW-0234">DNA repair</keyword>
<keyword evidence="3 13" id="KW-0547">Nucleotide-binding</keyword>
<accession>A0A1G9D988</accession>
<dbReference type="SMART" id="SM00490">
    <property type="entry name" value="HELICc"/>
    <property type="match status" value="1"/>
</dbReference>
<dbReference type="GO" id="GO:0000716">
    <property type="term" value="P:transcription-coupled nucleotide-excision repair, DNA damage recognition"/>
    <property type="evidence" value="ECO:0007669"/>
    <property type="project" value="UniProtKB-UniRule"/>
</dbReference>
<dbReference type="CDD" id="cd17991">
    <property type="entry name" value="DEXHc_TRCF"/>
    <property type="match status" value="1"/>
</dbReference>
<dbReference type="InterPro" id="IPR041471">
    <property type="entry name" value="UvrB_inter"/>
</dbReference>
<dbReference type="SUPFAM" id="SSF143517">
    <property type="entry name" value="TRCF domain-like"/>
    <property type="match status" value="1"/>
</dbReference>
<dbReference type="SMART" id="SM00982">
    <property type="entry name" value="TRCF"/>
    <property type="match status" value="1"/>
</dbReference>
<dbReference type="InterPro" id="IPR011545">
    <property type="entry name" value="DEAD/DEAH_box_helicase_dom"/>
</dbReference>
<evidence type="ECO:0000256" key="8">
    <source>
        <dbReference type="ARBA" id="ARBA00023125"/>
    </source>
</evidence>
<keyword evidence="6 16" id="KW-0347">Helicase</keyword>
<dbReference type="SUPFAM" id="SSF141259">
    <property type="entry name" value="CarD-like"/>
    <property type="match status" value="1"/>
</dbReference>
<dbReference type="InterPro" id="IPR004576">
    <property type="entry name" value="Mfd"/>
</dbReference>
<dbReference type="CDD" id="cd18810">
    <property type="entry name" value="SF2_C_TRCF"/>
    <property type="match status" value="1"/>
</dbReference>
<dbReference type="Gene3D" id="3.40.50.300">
    <property type="entry name" value="P-loop containing nucleotide triphosphate hydrolases"/>
    <property type="match status" value="2"/>
</dbReference>
<dbReference type="GO" id="GO:0016787">
    <property type="term" value="F:hydrolase activity"/>
    <property type="evidence" value="ECO:0007669"/>
    <property type="project" value="UniProtKB-KW"/>
</dbReference>
<dbReference type="Gene3D" id="3.30.2060.10">
    <property type="entry name" value="Penicillin-binding protein 1b domain"/>
    <property type="match status" value="1"/>
</dbReference>
<evidence type="ECO:0000256" key="11">
    <source>
        <dbReference type="ARBA" id="ARBA00061399"/>
    </source>
</evidence>
<dbReference type="InterPro" id="IPR003711">
    <property type="entry name" value="CarD-like/TRCF_RID"/>
</dbReference>
<dbReference type="Gene3D" id="3.40.50.11180">
    <property type="match status" value="1"/>
</dbReference>
<dbReference type="Pfam" id="PF03461">
    <property type="entry name" value="TRCF"/>
    <property type="match status" value="1"/>
</dbReference>
<dbReference type="Gene3D" id="3.90.1150.50">
    <property type="entry name" value="Transcription-repair-coupling factor, D7 domain"/>
    <property type="match status" value="1"/>
</dbReference>
<dbReference type="STRING" id="407036.SAMN05216243_0037"/>
<keyword evidence="4 13" id="KW-0227">DNA damage</keyword>
<dbReference type="InterPro" id="IPR027417">
    <property type="entry name" value="P-loop_NTPase"/>
</dbReference>
<feature type="domain" description="Helicase ATP-binding" evidence="14">
    <location>
        <begin position="667"/>
        <end position="828"/>
    </location>
</feature>
<gene>
    <name evidence="13" type="primary">mfd</name>
    <name evidence="16" type="ORF">SAMN05216243_0037</name>
</gene>
<name>A0A1G9D988_9BACI</name>
<keyword evidence="2 13" id="KW-0963">Cytoplasm</keyword>
<evidence type="ECO:0000256" key="9">
    <source>
        <dbReference type="ARBA" id="ARBA00023204"/>
    </source>
</evidence>
<evidence type="ECO:0000313" key="16">
    <source>
        <dbReference type="EMBL" id="SDK60324.1"/>
    </source>
</evidence>
<dbReference type="Pfam" id="PF21132">
    <property type="entry name" value="MFD_D3"/>
    <property type="match status" value="1"/>
</dbReference>
<protein>
    <recommendedName>
        <fullName evidence="12 13">Transcription-repair-coupling factor</fullName>
        <shortName evidence="13">TRCF</shortName>
        <ecNumber evidence="13">3.6.4.-</ecNumber>
    </recommendedName>
</protein>
<evidence type="ECO:0000256" key="2">
    <source>
        <dbReference type="ARBA" id="ARBA00022490"/>
    </source>
</evidence>
<evidence type="ECO:0000256" key="13">
    <source>
        <dbReference type="HAMAP-Rule" id="MF_00969"/>
    </source>
</evidence>
<dbReference type="Proteomes" id="UP000198694">
    <property type="component" value="Unassembled WGS sequence"/>
</dbReference>
<evidence type="ECO:0000256" key="6">
    <source>
        <dbReference type="ARBA" id="ARBA00022806"/>
    </source>
</evidence>
<comment type="subcellular location">
    <subcellularLocation>
        <location evidence="1 13">Cytoplasm</location>
    </subcellularLocation>
</comment>
<evidence type="ECO:0000259" key="15">
    <source>
        <dbReference type="PROSITE" id="PS51194"/>
    </source>
</evidence>
<dbReference type="PANTHER" id="PTHR47964:SF1">
    <property type="entry name" value="ATP-DEPENDENT DNA HELICASE HOMOLOG RECG, CHLOROPLASTIC"/>
    <property type="match status" value="1"/>
</dbReference>
<dbReference type="PROSITE" id="PS51194">
    <property type="entry name" value="HELICASE_CTER"/>
    <property type="match status" value="1"/>
</dbReference>
<evidence type="ECO:0000259" key="14">
    <source>
        <dbReference type="PROSITE" id="PS51192"/>
    </source>
</evidence>
<evidence type="ECO:0000313" key="17">
    <source>
        <dbReference type="Proteomes" id="UP000198694"/>
    </source>
</evidence>
<dbReference type="SMART" id="SM01058">
    <property type="entry name" value="CarD_TRCF"/>
    <property type="match status" value="1"/>
</dbReference>
<dbReference type="HAMAP" id="MF_00969">
    <property type="entry name" value="TRCF"/>
    <property type="match status" value="1"/>
</dbReference>
<dbReference type="PANTHER" id="PTHR47964">
    <property type="entry name" value="ATP-DEPENDENT DNA HELICASE HOMOLOG RECG, CHLOROPLASTIC"/>
    <property type="match status" value="1"/>
</dbReference>
<proteinExistence type="inferred from homology"/>
<evidence type="ECO:0000256" key="5">
    <source>
        <dbReference type="ARBA" id="ARBA00022801"/>
    </source>
</evidence>
<dbReference type="InterPro" id="IPR036101">
    <property type="entry name" value="CarD-like/TRCF_RID_sf"/>
</dbReference>
<evidence type="ECO:0000256" key="12">
    <source>
        <dbReference type="ARBA" id="ARBA00070128"/>
    </source>
</evidence>